<dbReference type="GO" id="GO:0015990">
    <property type="term" value="P:electron transport coupled proton transport"/>
    <property type="evidence" value="ECO:0007669"/>
    <property type="project" value="TreeGrafter"/>
</dbReference>
<dbReference type="GO" id="GO:0016020">
    <property type="term" value="C:membrane"/>
    <property type="evidence" value="ECO:0007669"/>
    <property type="project" value="UniProtKB-SubCell"/>
</dbReference>
<dbReference type="PANTHER" id="PTHR43507">
    <property type="entry name" value="NADH-UBIQUINONE OXIDOREDUCTASE CHAIN 4"/>
    <property type="match status" value="1"/>
</dbReference>
<dbReference type="InterPro" id="IPR001750">
    <property type="entry name" value="ND/Mrp_TM"/>
</dbReference>
<evidence type="ECO:0000256" key="2">
    <source>
        <dbReference type="ARBA" id="ARBA00009025"/>
    </source>
</evidence>
<dbReference type="OrthoDB" id="9805769at2"/>
<keyword evidence="9" id="KW-1185">Reference proteome</keyword>
<reference evidence="8 9" key="1">
    <citation type="submission" date="2018-06" db="EMBL/GenBank/DDBJ databases">
        <authorList>
            <consortium name="Pathogen Informatics"/>
            <person name="Doyle S."/>
        </authorList>
    </citation>
    <scope>NUCLEOTIDE SEQUENCE [LARGE SCALE GENOMIC DNA]</scope>
    <source>
        <strain evidence="8 9">NCTC12475</strain>
    </source>
</reference>
<dbReference type="GO" id="GO:0003954">
    <property type="term" value="F:NADH dehydrogenase activity"/>
    <property type="evidence" value="ECO:0007669"/>
    <property type="project" value="TreeGrafter"/>
</dbReference>
<feature type="domain" description="NADH:quinone oxidoreductase/Mrp antiporter transmembrane" evidence="7">
    <location>
        <begin position="125"/>
        <end position="409"/>
    </location>
</feature>
<dbReference type="GeneID" id="93091485"/>
<dbReference type="Proteomes" id="UP000254920">
    <property type="component" value="Unassembled WGS sequence"/>
</dbReference>
<evidence type="ECO:0000256" key="5">
    <source>
        <dbReference type="ARBA" id="ARBA00023136"/>
    </source>
</evidence>
<dbReference type="NCBIfam" id="TIGR01972">
    <property type="entry name" value="NDH_I_M"/>
    <property type="match status" value="1"/>
</dbReference>
<dbReference type="GO" id="GO:0008137">
    <property type="term" value="F:NADH dehydrogenase (ubiquinone) activity"/>
    <property type="evidence" value="ECO:0007669"/>
    <property type="project" value="InterPro"/>
</dbReference>
<keyword evidence="8" id="KW-0560">Oxidoreductase</keyword>
<dbReference type="STRING" id="32024.GCA_000788295_01484"/>
<evidence type="ECO:0000313" key="9">
    <source>
        <dbReference type="Proteomes" id="UP000254920"/>
    </source>
</evidence>
<dbReference type="RefSeq" id="WP_089183210.1">
    <property type="nucleotide sequence ID" value="NZ_CP043427.1"/>
</dbReference>
<keyword evidence="5" id="KW-0472">Membrane</keyword>
<proteinExistence type="inferred from homology"/>
<dbReference type="InterPro" id="IPR010227">
    <property type="entry name" value="NADH_Q_OxRdtase_chainM/4"/>
</dbReference>
<gene>
    <name evidence="8" type="primary">nuoM</name>
    <name evidence="8" type="ORF">NCTC12475_01065</name>
</gene>
<dbReference type="GO" id="GO:0042773">
    <property type="term" value="P:ATP synthesis coupled electron transport"/>
    <property type="evidence" value="ECO:0007669"/>
    <property type="project" value="InterPro"/>
</dbReference>
<accession>A0A381DJH9</accession>
<evidence type="ECO:0000259" key="7">
    <source>
        <dbReference type="Pfam" id="PF00361"/>
    </source>
</evidence>
<dbReference type="InterPro" id="IPR003918">
    <property type="entry name" value="NADH_UbQ_OxRdtase"/>
</dbReference>
<dbReference type="PANTHER" id="PTHR43507:SF1">
    <property type="entry name" value="NADH-UBIQUINONE OXIDOREDUCTASE CHAIN 4"/>
    <property type="match status" value="1"/>
</dbReference>
<comment type="similarity">
    <text evidence="2">Belongs to the complex I subunit 4 family.</text>
</comment>
<dbReference type="PRINTS" id="PR01437">
    <property type="entry name" value="NUOXDRDTASE4"/>
</dbReference>
<dbReference type="AlphaFoldDB" id="A0A381DJH9"/>
<keyword evidence="3 6" id="KW-0812">Transmembrane</keyword>
<keyword evidence="4" id="KW-1133">Transmembrane helix</keyword>
<organism evidence="8 9">
    <name type="scientific">Campylobacter sputorum subsp. sputorum</name>
    <dbReference type="NCBI Taxonomy" id="32024"/>
    <lineage>
        <taxon>Bacteria</taxon>
        <taxon>Pseudomonadati</taxon>
        <taxon>Campylobacterota</taxon>
        <taxon>Epsilonproteobacteria</taxon>
        <taxon>Campylobacterales</taxon>
        <taxon>Campylobacteraceae</taxon>
        <taxon>Campylobacter</taxon>
    </lineage>
</organism>
<protein>
    <submittedName>
        <fullName evidence="8">NADH dehydrogenase subunit M</fullName>
        <ecNumber evidence="8">1.6.5.11</ecNumber>
    </submittedName>
</protein>
<dbReference type="EMBL" id="UFVD01000001">
    <property type="protein sequence ID" value="SUX10854.1"/>
    <property type="molecule type" value="Genomic_DNA"/>
</dbReference>
<dbReference type="NCBIfam" id="NF004505">
    <property type="entry name" value="PRK05846.2-5"/>
    <property type="match status" value="1"/>
</dbReference>
<sequence>MEHILSILIFIPVFGAILGFLVDCKSIKIYGIFVAFIEFILTLLMWSFYDPSLGDLAFVEQFPILSNFNINYFVGIDGISLFLIVLSSFITLIALINLKVQDGIKNITICVLFLESGLIGFFSSLDAMLFYIFWELALIPIFIIIGTYGGEKRIYACVKFFIYTFAGSIIMLVGIITMAYFYYKSFGKISFNILDWYHLSLPMKVQIWLFFSFVLAFSIKTAIFPFHTWLPYAYSQSPIVGSILISSLLAKMGTYGFIRIVLPVFPDASVYFVDLLAILACIMVIYAGLIAFAKDDMKQLAAYSSISHMGIIMLGIFAINAEGIGGAVFFMISHGVLIAAFFMIISVLYDRKQTYLMGEFSGIAKIMPKFTIIFVVIMLGLIGLPLTIGFVGEFLSLLGMFKTNPFYAFFGGLGIIIGAAYMLNLCRNVFFKKAQNSSNLILKDLSFREYISLIPIFIVVIILGVYPKPLLSVIDDSAQKVVKIMHDKSIDIDTKEFIKKSNLIKGVKFGNN</sequence>
<dbReference type="GO" id="GO:0048039">
    <property type="term" value="F:ubiquinone binding"/>
    <property type="evidence" value="ECO:0007669"/>
    <property type="project" value="TreeGrafter"/>
</dbReference>
<dbReference type="GO" id="GO:0012505">
    <property type="term" value="C:endomembrane system"/>
    <property type="evidence" value="ECO:0007669"/>
    <property type="project" value="UniProtKB-SubCell"/>
</dbReference>
<dbReference type="EC" id="1.6.5.11" evidence="8"/>
<evidence type="ECO:0000256" key="4">
    <source>
        <dbReference type="ARBA" id="ARBA00022989"/>
    </source>
</evidence>
<evidence type="ECO:0000256" key="3">
    <source>
        <dbReference type="ARBA" id="ARBA00022692"/>
    </source>
</evidence>
<evidence type="ECO:0000256" key="1">
    <source>
        <dbReference type="ARBA" id="ARBA00004127"/>
    </source>
</evidence>
<dbReference type="Pfam" id="PF00361">
    <property type="entry name" value="Proton_antipo_M"/>
    <property type="match status" value="1"/>
</dbReference>
<evidence type="ECO:0000313" key="8">
    <source>
        <dbReference type="EMBL" id="SUX10854.1"/>
    </source>
</evidence>
<comment type="subcellular location">
    <subcellularLocation>
        <location evidence="1">Endomembrane system</location>
        <topology evidence="1">Multi-pass membrane protein</topology>
    </subcellularLocation>
    <subcellularLocation>
        <location evidence="6">Membrane</location>
        <topology evidence="6">Multi-pass membrane protein</topology>
    </subcellularLocation>
</comment>
<evidence type="ECO:0000256" key="6">
    <source>
        <dbReference type="RuleBase" id="RU000320"/>
    </source>
</evidence>
<name>A0A381DJH9_9BACT</name>